<evidence type="ECO:0000313" key="2">
    <source>
        <dbReference type="EMBL" id="VFJ89473.1"/>
    </source>
</evidence>
<evidence type="ECO:0000256" key="1">
    <source>
        <dbReference type="SAM" id="MobiDB-lite"/>
    </source>
</evidence>
<dbReference type="EMBL" id="CAADFG010000015">
    <property type="protein sequence ID" value="VFJ89473.1"/>
    <property type="molecule type" value="Genomic_DNA"/>
</dbReference>
<sequence>MSQAGLETGAPSVEVIARDKLYEAPTGRAGLQAGFIDRPLARAAGVAGVTGIRVAGVERSEPPVRPGKKTGGSRLPVVEGHGRRSTPIAIAIVVEKARKRSNAIAMAAFLPRRDYVFYSRRPIPHFPRPRTATRANKRVAATTMAGPVGISHRREAASPPMTERAPRSAAMMAIRSGVAAR</sequence>
<proteinExistence type="predicted"/>
<reference evidence="2" key="1">
    <citation type="submission" date="2019-02" db="EMBL/GenBank/DDBJ databases">
        <authorList>
            <person name="Gruber-Vodicka R. H."/>
            <person name="Seah K. B. B."/>
        </authorList>
    </citation>
    <scope>NUCLEOTIDE SEQUENCE</scope>
    <source>
        <strain evidence="4">BECK_SA2B12</strain>
        <strain evidence="2">BECK_SA2B15</strain>
        <strain evidence="3">BECK_SA2B20</strain>
    </source>
</reference>
<protein>
    <submittedName>
        <fullName evidence="2">Uncharacterized protein</fullName>
    </submittedName>
</protein>
<dbReference type="EMBL" id="CAADFI010000013">
    <property type="protein sequence ID" value="VFJ91009.1"/>
    <property type="molecule type" value="Genomic_DNA"/>
</dbReference>
<name>A0A450UB71_9GAMM</name>
<evidence type="ECO:0000313" key="3">
    <source>
        <dbReference type="EMBL" id="VFJ91009.1"/>
    </source>
</evidence>
<dbReference type="EMBL" id="CAADFJ010000012">
    <property type="protein sequence ID" value="VFJ97324.1"/>
    <property type="molecule type" value="Genomic_DNA"/>
</dbReference>
<evidence type="ECO:0000313" key="4">
    <source>
        <dbReference type="EMBL" id="VFJ97324.1"/>
    </source>
</evidence>
<accession>A0A450UB71</accession>
<feature type="region of interest" description="Disordered" evidence="1">
    <location>
        <begin position="59"/>
        <end position="80"/>
    </location>
</feature>
<organism evidence="2">
    <name type="scientific">Candidatus Kentrum eta</name>
    <dbReference type="NCBI Taxonomy" id="2126337"/>
    <lineage>
        <taxon>Bacteria</taxon>
        <taxon>Pseudomonadati</taxon>
        <taxon>Pseudomonadota</taxon>
        <taxon>Gammaproteobacteria</taxon>
        <taxon>Candidatus Kentrum</taxon>
    </lineage>
</organism>
<dbReference type="AlphaFoldDB" id="A0A450UB71"/>
<gene>
    <name evidence="2" type="ORF">BECKH772A_GA0070896_1001514</name>
    <name evidence="3" type="ORF">BECKH772B_GA0070898_1001314</name>
    <name evidence="4" type="ORF">BECKH772C_GA0070978_1001214</name>
</gene>